<gene>
    <name evidence="1" type="ORF">GBF38_008726</name>
</gene>
<organism evidence="1 2">
    <name type="scientific">Nibea albiflora</name>
    <name type="common">Yellow drum</name>
    <name type="synonym">Corvina albiflora</name>
    <dbReference type="NCBI Taxonomy" id="240163"/>
    <lineage>
        <taxon>Eukaryota</taxon>
        <taxon>Metazoa</taxon>
        <taxon>Chordata</taxon>
        <taxon>Craniata</taxon>
        <taxon>Vertebrata</taxon>
        <taxon>Euteleostomi</taxon>
        <taxon>Actinopterygii</taxon>
        <taxon>Neopterygii</taxon>
        <taxon>Teleostei</taxon>
        <taxon>Neoteleostei</taxon>
        <taxon>Acanthomorphata</taxon>
        <taxon>Eupercaria</taxon>
        <taxon>Sciaenidae</taxon>
        <taxon>Nibea</taxon>
    </lineage>
</organism>
<accession>A0ACB7ERQ4</accession>
<sequence>MSDTFSGAVQAVRVSPLGDDPETSGTHKFIVQTKTAAACFTSAVTQNSPLGIVLSPTPPQTHLPPRLSITTTRPSLIHHPDTRRSTFDCTGCPLLTVCR</sequence>
<evidence type="ECO:0000313" key="1">
    <source>
        <dbReference type="EMBL" id="KAG8004485.1"/>
    </source>
</evidence>
<keyword evidence="2" id="KW-1185">Reference proteome</keyword>
<dbReference type="Proteomes" id="UP000805704">
    <property type="component" value="Chromosome 24"/>
</dbReference>
<dbReference type="EMBL" id="CM024812">
    <property type="protein sequence ID" value="KAG8004485.1"/>
    <property type="molecule type" value="Genomic_DNA"/>
</dbReference>
<comment type="caution">
    <text evidence="1">The sequence shown here is derived from an EMBL/GenBank/DDBJ whole genome shotgun (WGS) entry which is preliminary data.</text>
</comment>
<evidence type="ECO:0000313" key="2">
    <source>
        <dbReference type="Proteomes" id="UP000805704"/>
    </source>
</evidence>
<name>A0ACB7ERQ4_NIBAL</name>
<proteinExistence type="predicted"/>
<reference evidence="1" key="1">
    <citation type="submission" date="2020-04" db="EMBL/GenBank/DDBJ databases">
        <title>A chromosome-scale assembly and high-density genetic map of the yellow drum (Nibea albiflora) genome.</title>
        <authorList>
            <person name="Xu D."/>
            <person name="Zhang W."/>
            <person name="Chen R."/>
            <person name="Tan P."/>
            <person name="Wang L."/>
            <person name="Song H."/>
            <person name="Tian L."/>
            <person name="Zhu Q."/>
            <person name="Wang B."/>
        </authorList>
    </citation>
    <scope>NUCLEOTIDE SEQUENCE</scope>
    <source>
        <strain evidence="1">ZJHYS-2018</strain>
    </source>
</reference>
<protein>
    <submittedName>
        <fullName evidence="1">Uncharacterized protein</fullName>
    </submittedName>
</protein>